<evidence type="ECO:0000313" key="2">
    <source>
        <dbReference type="EMBL" id="MDG4474923.1"/>
    </source>
</evidence>
<dbReference type="InterPro" id="IPR051693">
    <property type="entry name" value="UPF0046_metallophosphoest"/>
</dbReference>
<gene>
    <name evidence="2" type="ORF">OLX77_01955</name>
</gene>
<evidence type="ECO:0000259" key="1">
    <source>
        <dbReference type="Pfam" id="PF00149"/>
    </source>
</evidence>
<reference evidence="2" key="2">
    <citation type="submission" date="2022-10" db="EMBL/GenBank/DDBJ databases">
        <authorList>
            <person name="Aronson H.S."/>
        </authorList>
    </citation>
    <scope>NUCLEOTIDE SEQUENCE</scope>
    <source>
        <strain evidence="2">RS19-109</strain>
    </source>
</reference>
<dbReference type="PANTHER" id="PTHR12905">
    <property type="entry name" value="METALLOPHOSPHOESTERASE"/>
    <property type="match status" value="1"/>
</dbReference>
<dbReference type="GO" id="GO:0016787">
    <property type="term" value="F:hydrolase activity"/>
    <property type="evidence" value="ECO:0007669"/>
    <property type="project" value="InterPro"/>
</dbReference>
<dbReference type="PANTHER" id="PTHR12905:SF0">
    <property type="entry name" value="CALCINEURIN-LIKE PHOSPHOESTERASE DOMAIN-CONTAINING PROTEIN"/>
    <property type="match status" value="1"/>
</dbReference>
<protein>
    <submittedName>
        <fullName evidence="2">Metallophosphatase domain-containing protein</fullName>
    </submittedName>
</protein>
<proteinExistence type="predicted"/>
<dbReference type="Proteomes" id="UP001154240">
    <property type="component" value="Unassembled WGS sequence"/>
</dbReference>
<organism evidence="2 3">
    <name type="scientific">Thiovibrio frasassiensis</name>
    <dbReference type="NCBI Taxonomy" id="2984131"/>
    <lineage>
        <taxon>Bacteria</taxon>
        <taxon>Pseudomonadati</taxon>
        <taxon>Thermodesulfobacteriota</taxon>
        <taxon>Desulfobulbia</taxon>
        <taxon>Desulfobulbales</taxon>
        <taxon>Thiovibrionaceae</taxon>
        <taxon>Thiovibrio</taxon>
    </lineage>
</organism>
<dbReference type="SUPFAM" id="SSF56300">
    <property type="entry name" value="Metallo-dependent phosphatases"/>
    <property type="match status" value="1"/>
</dbReference>
<keyword evidence="3" id="KW-1185">Reference proteome</keyword>
<dbReference type="RefSeq" id="WP_307631901.1">
    <property type="nucleotide sequence ID" value="NZ_JAPHEH010000001.1"/>
</dbReference>
<dbReference type="InterPro" id="IPR029052">
    <property type="entry name" value="Metallo-depent_PP-like"/>
</dbReference>
<reference evidence="2" key="1">
    <citation type="journal article" date="2022" name="bioRxiv">
        <title>Thiovibrio frasassiensisgen. nov., sp. nov., an autotrophic, elemental sulfur disproportionating bacterium isolated from sulfidic karst sediment, and proposal of Thiovibrionaceae fam. nov.</title>
        <authorList>
            <person name="Aronson H."/>
            <person name="Thomas C."/>
            <person name="Bhattacharyya M."/>
            <person name="Eckstein S."/>
            <person name="Jensen S."/>
            <person name="Barco R."/>
            <person name="Macalady J."/>
            <person name="Amend J."/>
        </authorList>
    </citation>
    <scope>NUCLEOTIDE SEQUENCE</scope>
    <source>
        <strain evidence="2">RS19-109</strain>
    </source>
</reference>
<feature type="domain" description="Calcineurin-like phosphoesterase" evidence="1">
    <location>
        <begin position="3"/>
        <end position="175"/>
    </location>
</feature>
<accession>A0A9X4RLB5</accession>
<dbReference type="Pfam" id="PF00149">
    <property type="entry name" value="Metallophos"/>
    <property type="match status" value="1"/>
</dbReference>
<dbReference type="InterPro" id="IPR004843">
    <property type="entry name" value="Calcineurin-like_PHP"/>
</dbReference>
<dbReference type="EMBL" id="JAPHEH010000001">
    <property type="protein sequence ID" value="MDG4474923.1"/>
    <property type="molecule type" value="Genomic_DNA"/>
</dbReference>
<dbReference type="Gene3D" id="3.60.21.10">
    <property type="match status" value="1"/>
</dbReference>
<name>A0A9X4RLB5_9BACT</name>
<evidence type="ECO:0000313" key="3">
    <source>
        <dbReference type="Proteomes" id="UP001154240"/>
    </source>
</evidence>
<sequence length="220" mass="24144">MKLALFSDTHATHGRINIPDADILIFAGDMTHCRTSQDVANFNNFLGTLPHKHKIVIGGNHDHRLARDPGKAKALLSNAVYLQDEGVVLSGITLYGTPWQPTFNDYACDAFALPRGQALKEKWDMIPAKIDILVTHAPPLGIFDQDGPVSHGCSELAAAVAKLKPKYHIFGHIHSHHGMIKIDSTSYINCNVQGKNGVLRSALLLDYYSGELLKVESNKE</sequence>
<dbReference type="CDD" id="cd07379">
    <property type="entry name" value="MPP_239FB"/>
    <property type="match status" value="1"/>
</dbReference>
<comment type="caution">
    <text evidence="2">The sequence shown here is derived from an EMBL/GenBank/DDBJ whole genome shotgun (WGS) entry which is preliminary data.</text>
</comment>
<dbReference type="AlphaFoldDB" id="A0A9X4RLB5"/>